<evidence type="ECO:0000256" key="1">
    <source>
        <dbReference type="ARBA" id="ARBA00022691"/>
    </source>
</evidence>
<keyword evidence="4" id="KW-0489">Methyltransferase</keyword>
<dbReference type="Gene3D" id="2.40.30.70">
    <property type="entry name" value="YaeB-like"/>
    <property type="match status" value="1"/>
</dbReference>
<evidence type="ECO:0000313" key="5">
    <source>
        <dbReference type="Proteomes" id="UP000276379"/>
    </source>
</evidence>
<evidence type="ECO:0000256" key="2">
    <source>
        <dbReference type="ARBA" id="ARBA00033753"/>
    </source>
</evidence>
<dbReference type="InterPro" id="IPR036413">
    <property type="entry name" value="YaeB-like_sf"/>
</dbReference>
<dbReference type="PROSITE" id="PS51668">
    <property type="entry name" value="TSAA_2"/>
    <property type="match status" value="1"/>
</dbReference>
<feature type="domain" description="TsaA-like" evidence="3">
    <location>
        <begin position="13"/>
        <end position="146"/>
    </location>
</feature>
<accession>A0A3R8RIP7</accession>
<dbReference type="RefSeq" id="WP_125214136.1">
    <property type="nucleotide sequence ID" value="NZ_PDES01000010.1"/>
</dbReference>
<dbReference type="GO" id="GO:0032259">
    <property type="term" value="P:methylation"/>
    <property type="evidence" value="ECO:0007669"/>
    <property type="project" value="UniProtKB-KW"/>
</dbReference>
<protein>
    <submittedName>
        <fullName evidence="4">tRNA (N6-threonylcarbamoyladenosine(37)-N6)-methyltransferase TrmO</fullName>
    </submittedName>
</protein>
<organism evidence="4 5">
    <name type="scientific">Streptomyces griseofuscus</name>
    <dbReference type="NCBI Taxonomy" id="146922"/>
    <lineage>
        <taxon>Bacteria</taxon>
        <taxon>Bacillati</taxon>
        <taxon>Actinomycetota</taxon>
        <taxon>Actinomycetes</taxon>
        <taxon>Kitasatosporales</taxon>
        <taxon>Streptomycetaceae</taxon>
        <taxon>Streptomyces</taxon>
    </lineage>
</organism>
<proteinExistence type="inferred from homology"/>
<gene>
    <name evidence="4" type="ORF">CQW44_22510</name>
</gene>
<keyword evidence="5" id="KW-1185">Reference proteome</keyword>
<dbReference type="Proteomes" id="UP000276379">
    <property type="component" value="Unassembled WGS sequence"/>
</dbReference>
<dbReference type="CDD" id="cd09281">
    <property type="entry name" value="UPF0066"/>
    <property type="match status" value="1"/>
</dbReference>
<name>A0A3R8RIP7_9ACTN</name>
<evidence type="ECO:0000313" key="4">
    <source>
        <dbReference type="EMBL" id="RRQ83997.1"/>
    </source>
</evidence>
<evidence type="ECO:0000259" key="3">
    <source>
        <dbReference type="PROSITE" id="PS51668"/>
    </source>
</evidence>
<dbReference type="Pfam" id="PF01980">
    <property type="entry name" value="TrmO_N"/>
    <property type="match status" value="1"/>
</dbReference>
<dbReference type="InterPro" id="IPR036414">
    <property type="entry name" value="YaeB_N_sf"/>
</dbReference>
<dbReference type="SUPFAM" id="SSF118196">
    <property type="entry name" value="YaeB-like"/>
    <property type="match status" value="1"/>
</dbReference>
<dbReference type="GO" id="GO:0008168">
    <property type="term" value="F:methyltransferase activity"/>
    <property type="evidence" value="ECO:0007669"/>
    <property type="project" value="UniProtKB-KW"/>
</dbReference>
<reference evidence="4 5" key="1">
    <citation type="submission" date="2017-10" db="EMBL/GenBank/DDBJ databases">
        <title>Draft genome of actinobacteria isolated from guarana (Paullinia cupana (Mart.) Ducke.</title>
        <authorList>
            <person name="Siqueira K.A."/>
            <person name="Liotti R.G."/>
            <person name="Mendes T.A."/>
            <person name="Soares M.A."/>
        </authorList>
    </citation>
    <scope>NUCLEOTIDE SEQUENCE [LARGE SCALE GENOMIC DNA]</scope>
    <source>
        <strain evidence="4 5">199</strain>
    </source>
</reference>
<dbReference type="InterPro" id="IPR023370">
    <property type="entry name" value="TrmO-like_N"/>
</dbReference>
<dbReference type="AlphaFoldDB" id="A0A3R8RIP7"/>
<sequence>MQEPNGTPPAYVLRPIGVVRSPRSVPEHDHWGEVTSVIELDPERLRPEAVTGLERFSHLEIVFHFHLIPETAAVTGDCHPRDRTDLPRLGILAQRLKERPNRLGVSRCELVRVEGLTLHVRALDALDGTPVLDVKPYQKLFAPRPDTVREPDWLHEAMSRYYAP</sequence>
<comment type="similarity">
    <text evidence="2">Belongs to the tRNA methyltransferase O family.</text>
</comment>
<comment type="caution">
    <text evidence="4">The sequence shown here is derived from an EMBL/GenBank/DDBJ whole genome shotgun (WGS) entry which is preliminary data.</text>
</comment>
<dbReference type="PANTHER" id="PTHR12818">
    <property type="entry name" value="TRNA (ADENINE(37)-N6)-METHYLTRANSFERASE"/>
    <property type="match status" value="1"/>
</dbReference>
<dbReference type="PANTHER" id="PTHR12818:SF0">
    <property type="entry name" value="TRNA (ADENINE(37)-N6)-METHYLTRANSFERASE"/>
    <property type="match status" value="1"/>
</dbReference>
<dbReference type="EMBL" id="PDES01000010">
    <property type="protein sequence ID" value="RRQ83997.1"/>
    <property type="molecule type" value="Genomic_DNA"/>
</dbReference>
<keyword evidence="4" id="KW-0808">Transferase</keyword>
<keyword evidence="1" id="KW-0949">S-adenosyl-L-methionine</keyword>
<dbReference type="InterPro" id="IPR040372">
    <property type="entry name" value="YaeB-like"/>
</dbReference>